<feature type="compositionally biased region" description="Polar residues" evidence="1">
    <location>
        <begin position="167"/>
        <end position="184"/>
    </location>
</feature>
<feature type="compositionally biased region" description="Low complexity" evidence="1">
    <location>
        <begin position="18"/>
        <end position="77"/>
    </location>
</feature>
<evidence type="ECO:0000313" key="3">
    <source>
        <dbReference type="Proteomes" id="UP000054845"/>
    </source>
</evidence>
<name>A0A0P1BN36_9BASI</name>
<accession>A0A0P1BN36</accession>
<dbReference type="OrthoDB" id="4085451at2759"/>
<sequence>MGSSSSKPARKLADTAQSAVRSSGGSSRAGLPPNASHSPSANANAKPKPSASRSSHPSSDADASSASASAFNISRASPSLTSDPSKAATPTAGPRDGATGLNQKFSESKTDAIREDARDPHLIANLASLGPAKVKRNRLTYRPNDQMLGILQARQKREQQEAQSASDSTSNSGVAGAQNSSNHMSANSISTLLDARKSCRSAEDVRALAHGYNIDVQVLENLARWVTSPSVVPRPTKKVHEGDDETPLADAVWTEPALSIGALERPKT</sequence>
<dbReference type="EMBL" id="CCYA01000265">
    <property type="protein sequence ID" value="CEH17760.1"/>
    <property type="molecule type" value="Genomic_DNA"/>
</dbReference>
<dbReference type="AlphaFoldDB" id="A0A0P1BN36"/>
<keyword evidence="3" id="KW-1185">Reference proteome</keyword>
<proteinExistence type="predicted"/>
<evidence type="ECO:0000313" key="2">
    <source>
        <dbReference type="EMBL" id="CEH17760.1"/>
    </source>
</evidence>
<evidence type="ECO:0000256" key="1">
    <source>
        <dbReference type="SAM" id="MobiDB-lite"/>
    </source>
</evidence>
<feature type="compositionally biased region" description="Basic and acidic residues" evidence="1">
    <location>
        <begin position="106"/>
        <end position="118"/>
    </location>
</feature>
<reference evidence="2 3" key="1">
    <citation type="submission" date="2014-09" db="EMBL/GenBank/DDBJ databases">
        <authorList>
            <person name="Magalhaes I.L.F."/>
            <person name="Oliveira U."/>
            <person name="Santos F.R."/>
            <person name="Vidigal T.H.D.A."/>
            <person name="Brescovit A.D."/>
            <person name="Santos A.J."/>
        </authorList>
    </citation>
    <scope>NUCLEOTIDE SEQUENCE [LARGE SCALE GENOMIC DNA]</scope>
</reference>
<organism evidence="2 3">
    <name type="scientific">Ceraceosorus bombacis</name>
    <dbReference type="NCBI Taxonomy" id="401625"/>
    <lineage>
        <taxon>Eukaryota</taxon>
        <taxon>Fungi</taxon>
        <taxon>Dikarya</taxon>
        <taxon>Basidiomycota</taxon>
        <taxon>Ustilaginomycotina</taxon>
        <taxon>Exobasidiomycetes</taxon>
        <taxon>Ceraceosorales</taxon>
        <taxon>Ceraceosoraceae</taxon>
        <taxon>Ceraceosorus</taxon>
    </lineage>
</organism>
<dbReference type="Proteomes" id="UP000054845">
    <property type="component" value="Unassembled WGS sequence"/>
</dbReference>
<protein>
    <submittedName>
        <fullName evidence="2">Uncharacterized protein</fullName>
    </submittedName>
</protein>
<feature type="region of interest" description="Disordered" evidence="1">
    <location>
        <begin position="230"/>
        <end position="249"/>
    </location>
</feature>
<feature type="region of interest" description="Disordered" evidence="1">
    <location>
        <begin position="1"/>
        <end position="118"/>
    </location>
</feature>
<feature type="region of interest" description="Disordered" evidence="1">
    <location>
        <begin position="154"/>
        <end position="184"/>
    </location>
</feature>